<reference evidence="1 2" key="2">
    <citation type="submission" date="2018-11" db="EMBL/GenBank/DDBJ databases">
        <authorList>
            <consortium name="Pathogen Informatics"/>
        </authorList>
    </citation>
    <scope>NUCLEOTIDE SEQUENCE [LARGE SCALE GENOMIC DNA]</scope>
</reference>
<dbReference type="Proteomes" id="UP000271162">
    <property type="component" value="Unassembled WGS sequence"/>
</dbReference>
<evidence type="ECO:0000313" key="3">
    <source>
        <dbReference type="WBParaSite" id="NBR_0000079201-mRNA-1"/>
    </source>
</evidence>
<evidence type="ECO:0000313" key="1">
    <source>
        <dbReference type="EMBL" id="VDL63786.1"/>
    </source>
</evidence>
<organism evidence="3">
    <name type="scientific">Nippostrongylus brasiliensis</name>
    <name type="common">Rat hookworm</name>
    <dbReference type="NCBI Taxonomy" id="27835"/>
    <lineage>
        <taxon>Eukaryota</taxon>
        <taxon>Metazoa</taxon>
        <taxon>Ecdysozoa</taxon>
        <taxon>Nematoda</taxon>
        <taxon>Chromadorea</taxon>
        <taxon>Rhabditida</taxon>
        <taxon>Rhabditina</taxon>
        <taxon>Rhabditomorpha</taxon>
        <taxon>Strongyloidea</taxon>
        <taxon>Heligmosomidae</taxon>
        <taxon>Nippostrongylus</taxon>
    </lineage>
</organism>
<keyword evidence="2" id="KW-1185">Reference proteome</keyword>
<proteinExistence type="predicted"/>
<reference evidence="3" key="1">
    <citation type="submission" date="2017-02" db="UniProtKB">
        <authorList>
            <consortium name="WormBaseParasite"/>
        </authorList>
    </citation>
    <scope>IDENTIFICATION</scope>
</reference>
<dbReference type="AlphaFoldDB" id="A0A0N4XE40"/>
<protein>
    <submittedName>
        <fullName evidence="3">Pepsin-I3 domain-containing protein</fullName>
    </submittedName>
</protein>
<accession>A0A0N4XE40</accession>
<gene>
    <name evidence="1" type="ORF">NBR_LOCUS793</name>
</gene>
<dbReference type="WBParaSite" id="NBR_0000079201-mRNA-1">
    <property type="protein sequence ID" value="NBR_0000079201-mRNA-1"/>
    <property type="gene ID" value="NBR_0000079201"/>
</dbReference>
<sequence>MCAGVIAGLYSAALTMATTTTERRRHRRYKASSGRLAGYVGFETPSSSLFQVSGLALENRDVIYVDGRLITNASDQSNSRRLFDGYASELFAVDEDQPRPPAAKASIPRRRFQADWFSA</sequence>
<evidence type="ECO:0000313" key="2">
    <source>
        <dbReference type="Proteomes" id="UP000271162"/>
    </source>
</evidence>
<dbReference type="EMBL" id="UYSL01000439">
    <property type="protein sequence ID" value="VDL63786.1"/>
    <property type="molecule type" value="Genomic_DNA"/>
</dbReference>
<name>A0A0N4XE40_NIPBR</name>